<dbReference type="eggNOG" id="COG4753">
    <property type="taxonomic scope" value="Bacteria"/>
</dbReference>
<evidence type="ECO:0008006" key="3">
    <source>
        <dbReference type="Google" id="ProtNLM"/>
    </source>
</evidence>
<accession>G5K167</accession>
<dbReference type="EMBL" id="AEUX02000004">
    <property type="protein sequence ID" value="EHI70443.1"/>
    <property type="molecule type" value="Genomic_DNA"/>
</dbReference>
<protein>
    <recommendedName>
        <fullName evidence="3">Response regulatory domain-containing protein</fullName>
    </recommendedName>
</protein>
<comment type="caution">
    <text evidence="1">The sequence shown here is derived from an EMBL/GenBank/DDBJ whole genome shotgun (WGS) entry which is preliminary data.</text>
</comment>
<sequence length="38" mass="4370">MYKVLLVDDEYMILQGLKVIIDWQELGFEVVAGKRSVA</sequence>
<evidence type="ECO:0000313" key="2">
    <source>
        <dbReference type="Proteomes" id="UP000003330"/>
    </source>
</evidence>
<proteinExistence type="predicted"/>
<reference evidence="1 2" key="1">
    <citation type="journal article" date="2014" name="Int. J. Syst. Evol. Microbiol.">
        <title>Phylogenomics and the dynamic genome evolution of the genus Streptococcus.</title>
        <authorList>
            <consortium name="The Broad Institute Genome Sequencing Platform"/>
            <person name="Richards V.P."/>
            <person name="Palmer S.R."/>
            <person name="Pavinski Bitar P.D."/>
            <person name="Qin X."/>
            <person name="Weinstock G.M."/>
            <person name="Highlander S.K."/>
            <person name="Town C.D."/>
            <person name="Burne R.A."/>
            <person name="Stanhope M.J."/>
        </authorList>
    </citation>
    <scope>NUCLEOTIDE SEQUENCE [LARGE SCALE GENOMIC DNA]</scope>
    <source>
        <strain evidence="1 2">707-05</strain>
    </source>
</reference>
<gene>
    <name evidence="1" type="ORF">STRIC_0344</name>
</gene>
<name>G5K167_9STRE</name>
<organism evidence="1 2">
    <name type="scientific">Streptococcus ictaluri 707-05</name>
    <dbReference type="NCBI Taxonomy" id="764299"/>
    <lineage>
        <taxon>Bacteria</taxon>
        <taxon>Bacillati</taxon>
        <taxon>Bacillota</taxon>
        <taxon>Bacilli</taxon>
        <taxon>Lactobacillales</taxon>
        <taxon>Streptococcaceae</taxon>
        <taxon>Streptococcus</taxon>
    </lineage>
</organism>
<dbReference type="AlphaFoldDB" id="G5K167"/>
<dbReference type="STRING" id="764299.STRIC_0344"/>
<evidence type="ECO:0000313" key="1">
    <source>
        <dbReference type="EMBL" id="EHI70443.1"/>
    </source>
</evidence>
<dbReference type="Proteomes" id="UP000003330">
    <property type="component" value="Unassembled WGS sequence"/>
</dbReference>
<keyword evidence="2" id="KW-1185">Reference proteome</keyword>